<dbReference type="AlphaFoldDB" id="A0A194UV87"/>
<organism evidence="1 2">
    <name type="scientific">Cytospora mali</name>
    <name type="common">Apple Valsa canker fungus</name>
    <name type="synonym">Valsa mali</name>
    <dbReference type="NCBI Taxonomy" id="578113"/>
    <lineage>
        <taxon>Eukaryota</taxon>
        <taxon>Fungi</taxon>
        <taxon>Dikarya</taxon>
        <taxon>Ascomycota</taxon>
        <taxon>Pezizomycotina</taxon>
        <taxon>Sordariomycetes</taxon>
        <taxon>Sordariomycetidae</taxon>
        <taxon>Diaporthales</taxon>
        <taxon>Cytosporaceae</taxon>
        <taxon>Cytospora</taxon>
    </lineage>
</organism>
<evidence type="ECO:0000313" key="1">
    <source>
        <dbReference type="EMBL" id="KUI55610.1"/>
    </source>
</evidence>
<name>A0A194UV87_CYTMA</name>
<proteinExistence type="predicted"/>
<keyword evidence="2" id="KW-1185">Reference proteome</keyword>
<sequence length="115" mass="13073">MLNEGLVFRIYWRRIDDLKEFRPSIREIRMQPALMDFFDGDPSNIETLIVGDAWLKVPEDVGYDGPRVTTGSGQRAEVQDDLCRWVAWPGFITTDKKEPSGAPSAKMLFVAYSAC</sequence>
<gene>
    <name evidence="1" type="ORF">VP1G_02899</name>
</gene>
<dbReference type="EMBL" id="KN714681">
    <property type="protein sequence ID" value="KUI55610.1"/>
    <property type="molecule type" value="Genomic_DNA"/>
</dbReference>
<protein>
    <submittedName>
        <fullName evidence="1">Uncharacterized protein</fullName>
    </submittedName>
</protein>
<dbReference type="Proteomes" id="UP000078576">
    <property type="component" value="Unassembled WGS sequence"/>
</dbReference>
<reference evidence="2" key="1">
    <citation type="submission" date="2014-12" db="EMBL/GenBank/DDBJ databases">
        <title>Genome Sequence of Valsa Canker Pathogens Uncovers a Specific Adaption of Colonization on Woody Bark.</title>
        <authorList>
            <person name="Yin Z."/>
            <person name="Liu H."/>
            <person name="Gao X."/>
            <person name="Li Z."/>
            <person name="Song N."/>
            <person name="Ke X."/>
            <person name="Dai Q."/>
            <person name="Wu Y."/>
            <person name="Sun Y."/>
            <person name="Xu J.-R."/>
            <person name="Kang Z.K."/>
            <person name="Wang L."/>
            <person name="Huang L."/>
        </authorList>
    </citation>
    <scope>NUCLEOTIDE SEQUENCE [LARGE SCALE GENOMIC DNA]</scope>
    <source>
        <strain evidence="2">SXYL134</strain>
    </source>
</reference>
<evidence type="ECO:0000313" key="2">
    <source>
        <dbReference type="Proteomes" id="UP000078576"/>
    </source>
</evidence>
<accession>A0A194UV87</accession>